<feature type="domain" description="O-methyltransferase C-terminal" evidence="5">
    <location>
        <begin position="138"/>
        <end position="343"/>
    </location>
</feature>
<evidence type="ECO:0000256" key="3">
    <source>
        <dbReference type="ARBA" id="ARBA00022691"/>
    </source>
</evidence>
<sequence>MEQAVFKDQSPSRDDIDEELFQSALYLSTAVVTVPAAIMAANDLDVLQIIAKAGPGAHLSPTEIVSHLPTRNPNAAAALHRILRVLASHSILECSSRCEGEAKYGLRPVCKFFLNDKDGVSLNAMPSFVQSRVFIDSWQYMKDAVLEGVVPFEKAYGMPFYQFQAVNTKFKETFAKAMAAHSTLVVKKMLDTYNGFEGLTELMDVAGGTGSTLNLIVSKYPQIKGTNFDLKHVIEAAPNYPGVKHLSGDMFDSIPSAKNIIMKWILHNWSDEHCVKLLKNCYTSLPEFGKLIVVDSIVGEDVDAGLTTTNVFGCDFTMLTFFPNAKERTREEFQDLAKASGFSTFKPICCAYGVWVMEFHK</sequence>
<evidence type="ECO:0000259" key="6">
    <source>
        <dbReference type="Pfam" id="PF08100"/>
    </source>
</evidence>
<dbReference type="InterPro" id="IPR016461">
    <property type="entry name" value="COMT-like"/>
</dbReference>
<protein>
    <submittedName>
        <fullName evidence="7">KOMT1</fullName>
    </submittedName>
</protein>
<dbReference type="Pfam" id="PF08100">
    <property type="entry name" value="Dimerisation"/>
    <property type="match status" value="1"/>
</dbReference>
<evidence type="ECO:0000259" key="5">
    <source>
        <dbReference type="Pfam" id="PF00891"/>
    </source>
</evidence>
<dbReference type="InterPro" id="IPR029063">
    <property type="entry name" value="SAM-dependent_MTases_sf"/>
</dbReference>
<dbReference type="AlphaFoldDB" id="A0A4Y5QNK8"/>
<evidence type="ECO:0000256" key="2">
    <source>
        <dbReference type="ARBA" id="ARBA00022679"/>
    </source>
</evidence>
<dbReference type="InterPro" id="IPR001077">
    <property type="entry name" value="COMT_C"/>
</dbReference>
<evidence type="ECO:0000313" key="7">
    <source>
        <dbReference type="EMBL" id="QCX36374.1"/>
    </source>
</evidence>
<keyword evidence="1" id="KW-0489">Methyltransferase</keyword>
<feature type="domain" description="O-methyltransferase dimerisation" evidence="6">
    <location>
        <begin position="33"/>
        <end position="115"/>
    </location>
</feature>
<dbReference type="InterPro" id="IPR012967">
    <property type="entry name" value="COMT_dimerisation"/>
</dbReference>
<proteinExistence type="evidence at transcript level"/>
<dbReference type="PIRSF" id="PIRSF005739">
    <property type="entry name" value="O-mtase"/>
    <property type="match status" value="1"/>
</dbReference>
<dbReference type="FunFam" id="1.10.10.10:FF:000357">
    <property type="entry name" value="Caffeic acid 3-O-methyltransferase"/>
    <property type="match status" value="1"/>
</dbReference>
<feature type="active site" description="Proton acceptor" evidence="4">
    <location>
        <position position="267"/>
    </location>
</feature>
<dbReference type="InterPro" id="IPR036390">
    <property type="entry name" value="WH_DNA-bd_sf"/>
</dbReference>
<accession>A0A4Y5QNK8</accession>
<dbReference type="EMBL" id="MK058496">
    <property type="protein sequence ID" value="QCX36374.1"/>
    <property type="molecule type" value="mRNA"/>
</dbReference>
<dbReference type="SUPFAM" id="SSF46785">
    <property type="entry name" value="Winged helix' DNA-binding domain"/>
    <property type="match status" value="1"/>
</dbReference>
<keyword evidence="2" id="KW-0808">Transferase</keyword>
<dbReference type="GO" id="GO:0046983">
    <property type="term" value="F:protein dimerization activity"/>
    <property type="evidence" value="ECO:0007669"/>
    <property type="project" value="InterPro"/>
</dbReference>
<dbReference type="Gene3D" id="1.10.10.10">
    <property type="entry name" value="Winged helix-like DNA-binding domain superfamily/Winged helix DNA-binding domain"/>
    <property type="match status" value="1"/>
</dbReference>
<dbReference type="Pfam" id="PF00891">
    <property type="entry name" value="Methyltransf_2"/>
    <property type="match status" value="1"/>
</dbReference>
<dbReference type="GO" id="GO:0008171">
    <property type="term" value="F:O-methyltransferase activity"/>
    <property type="evidence" value="ECO:0007669"/>
    <property type="project" value="InterPro"/>
</dbReference>
<name>A0A4Y5QNK8_9MAGN</name>
<dbReference type="SUPFAM" id="SSF53335">
    <property type="entry name" value="S-adenosyl-L-methionine-dependent methyltransferases"/>
    <property type="match status" value="1"/>
</dbReference>
<evidence type="ECO:0000256" key="1">
    <source>
        <dbReference type="ARBA" id="ARBA00022603"/>
    </source>
</evidence>
<reference evidence="7" key="1">
    <citation type="journal article" date="2019" name="Nat. Plants">
        <title>The biosynthetic origin of psychoactive kavalactones in kava.</title>
        <authorList>
            <person name="Pluskal T."/>
            <person name="Torrens-Spence M.P."/>
            <person name="Fallon T.R."/>
            <person name="De Abreu A."/>
            <person name="Shi C.H."/>
            <person name="Weng J.K."/>
        </authorList>
    </citation>
    <scope>NUCLEOTIDE SEQUENCE</scope>
</reference>
<evidence type="ECO:0000256" key="4">
    <source>
        <dbReference type="PIRSR" id="PIRSR005739-1"/>
    </source>
</evidence>
<dbReference type="PROSITE" id="PS51683">
    <property type="entry name" value="SAM_OMT_II"/>
    <property type="match status" value="1"/>
</dbReference>
<dbReference type="GO" id="GO:0032259">
    <property type="term" value="P:methylation"/>
    <property type="evidence" value="ECO:0007669"/>
    <property type="project" value="UniProtKB-KW"/>
</dbReference>
<dbReference type="Gene3D" id="3.40.50.150">
    <property type="entry name" value="Vaccinia Virus protein VP39"/>
    <property type="match status" value="1"/>
</dbReference>
<dbReference type="PANTHER" id="PTHR11746">
    <property type="entry name" value="O-METHYLTRANSFERASE"/>
    <property type="match status" value="1"/>
</dbReference>
<keyword evidence="3" id="KW-0949">S-adenosyl-L-methionine</keyword>
<organism evidence="7">
    <name type="scientific">Piper methysticum</name>
    <dbReference type="NCBI Taxonomy" id="130404"/>
    <lineage>
        <taxon>Eukaryota</taxon>
        <taxon>Viridiplantae</taxon>
        <taxon>Streptophyta</taxon>
        <taxon>Embryophyta</taxon>
        <taxon>Tracheophyta</taxon>
        <taxon>Spermatophyta</taxon>
        <taxon>Magnoliopsida</taxon>
        <taxon>Magnoliidae</taxon>
        <taxon>Piperales</taxon>
        <taxon>Piperaceae</taxon>
        <taxon>Piper</taxon>
    </lineage>
</organism>
<dbReference type="InterPro" id="IPR036388">
    <property type="entry name" value="WH-like_DNA-bd_sf"/>
</dbReference>